<feature type="binding site" evidence="8">
    <location>
        <position position="18"/>
    </location>
    <ligand>
        <name>Zn(2+)</name>
        <dbReference type="ChEBI" id="CHEBI:29105"/>
    </ligand>
</feature>
<keyword evidence="4 7" id="KW-0863">Zinc-finger</keyword>
<feature type="binding site" evidence="8">
    <location>
        <position position="66"/>
    </location>
    <ligand>
        <name>Zn(2+)</name>
        <dbReference type="ChEBI" id="CHEBI:29105"/>
    </ligand>
</feature>
<feature type="domain" description="C2H2-type" evidence="9">
    <location>
        <begin position="145"/>
        <end position="167"/>
    </location>
</feature>
<feature type="binding site" evidence="8">
    <location>
        <position position="15"/>
    </location>
    <ligand>
        <name>Zn(2+)</name>
        <dbReference type="ChEBI" id="CHEBI:29105"/>
    </ligand>
</feature>
<dbReference type="SUPFAM" id="SSF57716">
    <property type="entry name" value="Glucocorticoid receptor-like (DNA-binding domain)"/>
    <property type="match status" value="1"/>
</dbReference>
<dbReference type="SUPFAM" id="SSF57667">
    <property type="entry name" value="beta-beta-alpha zinc fingers"/>
    <property type="match status" value="1"/>
</dbReference>
<dbReference type="AlphaFoldDB" id="A0A1S4FPA2"/>
<evidence type="ECO:0000256" key="5">
    <source>
        <dbReference type="ARBA" id="ARBA00022833"/>
    </source>
</evidence>
<dbReference type="Gene3D" id="3.40.1800.20">
    <property type="match status" value="1"/>
</dbReference>
<dbReference type="SMART" id="SM00868">
    <property type="entry name" value="zf-AD"/>
    <property type="match status" value="1"/>
</dbReference>
<dbReference type="GO" id="GO:0008270">
    <property type="term" value="F:zinc ion binding"/>
    <property type="evidence" value="ECO:0007669"/>
    <property type="project" value="UniProtKB-UniRule"/>
</dbReference>
<dbReference type="SMART" id="SM00355">
    <property type="entry name" value="ZnF_C2H2"/>
    <property type="match status" value="2"/>
</dbReference>
<feature type="domain" description="ZAD" evidence="10">
    <location>
        <begin position="13"/>
        <end position="90"/>
    </location>
</feature>
<evidence type="ECO:0000256" key="3">
    <source>
        <dbReference type="ARBA" id="ARBA00022737"/>
    </source>
</evidence>
<keyword evidence="6" id="KW-0539">Nucleus</keyword>
<evidence type="ECO:0000256" key="2">
    <source>
        <dbReference type="ARBA" id="ARBA00022723"/>
    </source>
</evidence>
<accession>A0A1S4FPA2</accession>
<dbReference type="PANTHER" id="PTHR16515">
    <property type="entry name" value="PR DOMAIN ZINC FINGER PROTEIN"/>
    <property type="match status" value="1"/>
</dbReference>
<dbReference type="PROSITE" id="PS00028">
    <property type="entry name" value="ZINC_FINGER_C2H2_1"/>
    <property type="match status" value="2"/>
</dbReference>
<comment type="subcellular location">
    <subcellularLocation>
        <location evidence="1">Nucleus</location>
    </subcellularLocation>
</comment>
<sequence>MATPMANGAPLEDYCRCCLTDATDLLFDVFSILEESKGPICELIATICGIIISEKDGESKNICGDCLRDLVTTYRFRERCLRVNRILKVKSFGGVWVVPSVVKRDPEWDTGMLAKATQYVLPKSDKESQTEKVAVKDDKQQMKTFGCYECRSKFTGKSQLMNHIRIHKCPFQCNVCFRRFKLSGDLMLHRSSHHGSDAYGRVTLKLN</sequence>
<evidence type="ECO:0000256" key="8">
    <source>
        <dbReference type="PROSITE-ProRule" id="PRU01263"/>
    </source>
</evidence>
<evidence type="ECO:0000256" key="7">
    <source>
        <dbReference type="PROSITE-ProRule" id="PRU00042"/>
    </source>
</evidence>
<dbReference type="OrthoDB" id="8685330at2759"/>
<dbReference type="Proteomes" id="UP000682892">
    <property type="component" value="Unassembled WGS sequence"/>
</dbReference>
<feature type="domain" description="C2H2-type" evidence="9">
    <location>
        <begin position="171"/>
        <end position="198"/>
    </location>
</feature>
<keyword evidence="5 8" id="KW-0862">Zinc</keyword>
<feature type="binding site" evidence="8">
    <location>
        <position position="63"/>
    </location>
    <ligand>
        <name>Zn(2+)</name>
        <dbReference type="ChEBI" id="CHEBI:29105"/>
    </ligand>
</feature>
<reference evidence="11" key="3">
    <citation type="submission" date="2012-09" db="EMBL/GenBank/DDBJ databases">
        <authorList>
            <consortium name="VectorBase"/>
        </authorList>
    </citation>
    <scope>NUCLEOTIDE SEQUENCE</scope>
    <source>
        <strain evidence="11">Liverpool</strain>
    </source>
</reference>
<evidence type="ECO:0000313" key="11">
    <source>
        <dbReference type="EMBL" id="EAT32423.1"/>
    </source>
</evidence>
<dbReference type="InterPro" id="IPR012934">
    <property type="entry name" value="Znf_AD"/>
</dbReference>
<dbReference type="InterPro" id="IPR050331">
    <property type="entry name" value="Zinc_finger"/>
</dbReference>
<reference evidence="11" key="1">
    <citation type="submission" date="2005-10" db="EMBL/GenBank/DDBJ databases">
        <authorList>
            <person name="Loftus B.J."/>
            <person name="Nene V.M."/>
            <person name="Hannick L.I."/>
            <person name="Bidwell S."/>
            <person name="Haas B."/>
            <person name="Amedeo P."/>
            <person name="Orvis J."/>
            <person name="Wortman J.R."/>
            <person name="White O.R."/>
            <person name="Salzberg S."/>
            <person name="Shumway M."/>
            <person name="Koo H."/>
            <person name="Zhao Y."/>
            <person name="Holmes M."/>
            <person name="Miller J."/>
            <person name="Schatz M."/>
            <person name="Pop M."/>
            <person name="Pai G."/>
            <person name="Utterback T."/>
            <person name="Rogers Y.-H."/>
            <person name="Kravitz S."/>
            <person name="Fraser C.M."/>
        </authorList>
    </citation>
    <scope>NUCLEOTIDE SEQUENCE</scope>
    <source>
        <strain evidence="11">Liverpool</strain>
    </source>
</reference>
<gene>
    <name evidence="11" type="ORF">AaeL_AAEL015405</name>
</gene>
<evidence type="ECO:0000256" key="6">
    <source>
        <dbReference type="ARBA" id="ARBA00023242"/>
    </source>
</evidence>
<evidence type="ECO:0000259" key="9">
    <source>
        <dbReference type="PROSITE" id="PS50157"/>
    </source>
</evidence>
<dbReference type="PROSITE" id="PS50157">
    <property type="entry name" value="ZINC_FINGER_C2H2_2"/>
    <property type="match status" value="2"/>
</dbReference>
<dbReference type="PANTHER" id="PTHR16515:SF66">
    <property type="entry name" value="C2H2-TYPE DOMAIN-CONTAINING PROTEIN"/>
    <property type="match status" value="1"/>
</dbReference>
<dbReference type="GO" id="GO:0010468">
    <property type="term" value="P:regulation of gene expression"/>
    <property type="evidence" value="ECO:0007669"/>
    <property type="project" value="TreeGrafter"/>
</dbReference>
<reference evidence="11" key="2">
    <citation type="journal article" date="2007" name="Science">
        <title>Genome sequence of Aedes aegypti, a major arbovirus vector.</title>
        <authorList>
            <person name="Nene V."/>
            <person name="Wortman J.R."/>
            <person name="Lawson D."/>
            <person name="Haas B."/>
            <person name="Kodira C."/>
            <person name="Tu Z.J."/>
            <person name="Loftus B."/>
            <person name="Xi Z."/>
            <person name="Megy K."/>
            <person name="Grabherr M."/>
            <person name="Ren Q."/>
            <person name="Zdobnov E.M."/>
            <person name="Lobo N.F."/>
            <person name="Campbell K.S."/>
            <person name="Brown S.E."/>
            <person name="Bonaldo M.F."/>
            <person name="Zhu J."/>
            <person name="Sinkins S.P."/>
            <person name="Hogenkamp D.G."/>
            <person name="Amedeo P."/>
            <person name="Arensburger P."/>
            <person name="Atkinson P.W."/>
            <person name="Bidwell S."/>
            <person name="Biedler J."/>
            <person name="Birney E."/>
            <person name="Bruggner R.V."/>
            <person name="Costas J."/>
            <person name="Coy M.R."/>
            <person name="Crabtree J."/>
            <person name="Crawford M."/>
            <person name="Debruyn B."/>
            <person name="Decaprio D."/>
            <person name="Eiglmeier K."/>
            <person name="Eisenstadt E."/>
            <person name="El-Dorry H."/>
            <person name="Gelbart W.M."/>
            <person name="Gomes S.L."/>
            <person name="Hammond M."/>
            <person name="Hannick L.I."/>
            <person name="Hogan J.R."/>
            <person name="Holmes M.H."/>
            <person name="Jaffe D."/>
            <person name="Johnston J.S."/>
            <person name="Kennedy R.C."/>
            <person name="Koo H."/>
            <person name="Kravitz S."/>
            <person name="Kriventseva E.V."/>
            <person name="Kulp D."/>
            <person name="Labutti K."/>
            <person name="Lee E."/>
            <person name="Li S."/>
            <person name="Lovin D.D."/>
            <person name="Mao C."/>
            <person name="Mauceli E."/>
            <person name="Menck C.F."/>
            <person name="Miller J.R."/>
            <person name="Montgomery P."/>
            <person name="Mori A."/>
            <person name="Nascimento A.L."/>
            <person name="Naveira H.F."/>
            <person name="Nusbaum C."/>
            <person name="O'leary S."/>
            <person name="Orvis J."/>
            <person name="Pertea M."/>
            <person name="Quesneville H."/>
            <person name="Reidenbach K.R."/>
            <person name="Rogers Y.H."/>
            <person name="Roth C.W."/>
            <person name="Schneider J.R."/>
            <person name="Schatz M."/>
            <person name="Shumway M."/>
            <person name="Stanke M."/>
            <person name="Stinson E.O."/>
            <person name="Tubio J.M."/>
            <person name="Vanzee J.P."/>
            <person name="Verjovski-Almeida S."/>
            <person name="Werner D."/>
            <person name="White O."/>
            <person name="Wyder S."/>
            <person name="Zeng Q."/>
            <person name="Zhao Q."/>
            <person name="Zhao Y."/>
            <person name="Hill C.A."/>
            <person name="Raikhel A.S."/>
            <person name="Soares M.B."/>
            <person name="Knudson D.L."/>
            <person name="Lee N.H."/>
            <person name="Galagan J."/>
            <person name="Salzberg S.L."/>
            <person name="Paulsen I.T."/>
            <person name="Dimopoulos G."/>
            <person name="Collins F.H."/>
            <person name="Birren B."/>
            <person name="Fraser-Liggett C.M."/>
            <person name="Severson D.W."/>
        </authorList>
    </citation>
    <scope>NUCLEOTIDE SEQUENCE [LARGE SCALE GENOMIC DNA]</scope>
    <source>
        <strain evidence="11">Liverpool</strain>
    </source>
</reference>
<proteinExistence type="predicted"/>
<evidence type="ECO:0000313" key="12">
    <source>
        <dbReference type="Proteomes" id="UP000682892"/>
    </source>
</evidence>
<organism evidence="11 12">
    <name type="scientific">Aedes aegypti</name>
    <name type="common">Yellowfever mosquito</name>
    <name type="synonym">Culex aegypti</name>
    <dbReference type="NCBI Taxonomy" id="7159"/>
    <lineage>
        <taxon>Eukaryota</taxon>
        <taxon>Metazoa</taxon>
        <taxon>Ecdysozoa</taxon>
        <taxon>Arthropoda</taxon>
        <taxon>Hexapoda</taxon>
        <taxon>Insecta</taxon>
        <taxon>Pterygota</taxon>
        <taxon>Neoptera</taxon>
        <taxon>Endopterygota</taxon>
        <taxon>Diptera</taxon>
        <taxon>Nematocera</taxon>
        <taxon>Culicoidea</taxon>
        <taxon>Culicidae</taxon>
        <taxon>Culicinae</taxon>
        <taxon>Aedini</taxon>
        <taxon>Aedes</taxon>
        <taxon>Stegomyia</taxon>
    </lineage>
</organism>
<dbReference type="EMBL" id="CH899959">
    <property type="protein sequence ID" value="EAT32423.1"/>
    <property type="molecule type" value="Genomic_DNA"/>
</dbReference>
<keyword evidence="2 8" id="KW-0479">Metal-binding</keyword>
<dbReference type="PROSITE" id="PS51915">
    <property type="entry name" value="ZAD"/>
    <property type="match status" value="1"/>
</dbReference>
<dbReference type="GO" id="GO:0005634">
    <property type="term" value="C:nucleus"/>
    <property type="evidence" value="ECO:0007669"/>
    <property type="project" value="UniProtKB-SubCell"/>
</dbReference>
<evidence type="ECO:0000256" key="4">
    <source>
        <dbReference type="ARBA" id="ARBA00022771"/>
    </source>
</evidence>
<keyword evidence="3" id="KW-0677">Repeat</keyword>
<dbReference type="Gene3D" id="3.30.160.60">
    <property type="entry name" value="Classic Zinc Finger"/>
    <property type="match status" value="2"/>
</dbReference>
<dbReference type="InterPro" id="IPR036236">
    <property type="entry name" value="Znf_C2H2_sf"/>
</dbReference>
<dbReference type="Pfam" id="PF07776">
    <property type="entry name" value="zf-AD"/>
    <property type="match status" value="1"/>
</dbReference>
<dbReference type="InterPro" id="IPR013087">
    <property type="entry name" value="Znf_C2H2_type"/>
</dbReference>
<protein>
    <submittedName>
        <fullName evidence="11">AAEL015405-PA</fullName>
    </submittedName>
</protein>
<evidence type="ECO:0000259" key="10">
    <source>
        <dbReference type="PROSITE" id="PS51915"/>
    </source>
</evidence>
<name>A0A1S4FPA2_AEDAE</name>
<dbReference type="HOGENOM" id="CLU_090763_0_0_1"/>
<evidence type="ECO:0000256" key="1">
    <source>
        <dbReference type="ARBA" id="ARBA00004123"/>
    </source>
</evidence>